<comment type="caution">
    <text evidence="1">The sequence shown here is derived from an EMBL/GenBank/DDBJ whole genome shotgun (WGS) entry which is preliminary data.</text>
</comment>
<name>A0A6A0ADF3_HAELA</name>
<evidence type="ECO:0000313" key="2">
    <source>
        <dbReference type="Proteomes" id="UP000485058"/>
    </source>
</evidence>
<gene>
    <name evidence="1" type="ORF">HaLaN_28915</name>
</gene>
<reference evidence="1 2" key="1">
    <citation type="submission" date="2020-02" db="EMBL/GenBank/DDBJ databases">
        <title>Draft genome sequence of Haematococcus lacustris strain NIES-144.</title>
        <authorList>
            <person name="Morimoto D."/>
            <person name="Nakagawa S."/>
            <person name="Yoshida T."/>
            <person name="Sawayama S."/>
        </authorList>
    </citation>
    <scope>NUCLEOTIDE SEQUENCE [LARGE SCALE GENOMIC DNA]</scope>
    <source>
        <strain evidence="1 2">NIES-144</strain>
    </source>
</reference>
<sequence>MFIQYSPFAKVTLIIGCPWPTSTASTLGCHCLSAGDSGVDNNTCCFGDGCTWRRPPCLQHAGNSICARLRCWVKLPVAVSLTTKPGQRPASK</sequence>
<organism evidence="1 2">
    <name type="scientific">Haematococcus lacustris</name>
    <name type="common">Green alga</name>
    <name type="synonym">Haematococcus pluvialis</name>
    <dbReference type="NCBI Taxonomy" id="44745"/>
    <lineage>
        <taxon>Eukaryota</taxon>
        <taxon>Viridiplantae</taxon>
        <taxon>Chlorophyta</taxon>
        <taxon>core chlorophytes</taxon>
        <taxon>Chlorophyceae</taxon>
        <taxon>CS clade</taxon>
        <taxon>Chlamydomonadales</taxon>
        <taxon>Haematococcaceae</taxon>
        <taxon>Haematococcus</taxon>
    </lineage>
</organism>
<protein>
    <submittedName>
        <fullName evidence="1">Uncharacterized protein</fullName>
    </submittedName>
</protein>
<dbReference type="AlphaFoldDB" id="A0A6A0ADF3"/>
<proteinExistence type="predicted"/>
<accession>A0A6A0ADF3</accession>
<dbReference type="Proteomes" id="UP000485058">
    <property type="component" value="Unassembled WGS sequence"/>
</dbReference>
<evidence type="ECO:0000313" key="1">
    <source>
        <dbReference type="EMBL" id="GFH30124.1"/>
    </source>
</evidence>
<dbReference type="EMBL" id="BLLF01004718">
    <property type="protein sequence ID" value="GFH30124.1"/>
    <property type="molecule type" value="Genomic_DNA"/>
</dbReference>
<keyword evidence="2" id="KW-1185">Reference proteome</keyword>